<feature type="compositionally biased region" description="Basic and acidic residues" evidence="1">
    <location>
        <begin position="286"/>
        <end position="296"/>
    </location>
</feature>
<feature type="region of interest" description="Disordered" evidence="1">
    <location>
        <begin position="273"/>
        <end position="299"/>
    </location>
</feature>
<dbReference type="EMBL" id="PHWZ01000642">
    <property type="protein sequence ID" value="TEY34119.1"/>
    <property type="molecule type" value="Genomic_DNA"/>
</dbReference>
<evidence type="ECO:0000313" key="2">
    <source>
        <dbReference type="EMBL" id="TEY34119.1"/>
    </source>
</evidence>
<protein>
    <submittedName>
        <fullName evidence="2">Uncharacterized protein</fullName>
    </submittedName>
</protein>
<sequence length="327" mass="36937">MATFDPILYSYVPTVPRFKSTTLRQISIQKQFSIPKKTVIDNDDSYRLQLQEIDTVCDTSQKNISLEDLDIGNASWEDETASQPKDRCPSGKNESLPLLDSELMDRSGNDRGTQDKPLILEDHESNLSNHSNSPVPANSLPGLNKQDRIIGHEMWLNIESDGSSKNDNISLSLQDTTNLPSQEQPCYCDNSLQPIQSEIDLYTDDDIAQHRSVTSLYYNRPIPLAIENGESNQGSAFGYEVGLFPVFDKQEELLTISQKKDDNTETRKKRLHSLETEIDNNDENDKDPQSTKREKLYPLPTNNVPILFPGYYILITSSTTQSKSDDV</sequence>
<feature type="compositionally biased region" description="Basic and acidic residues" evidence="1">
    <location>
        <begin position="103"/>
        <end position="125"/>
    </location>
</feature>
<gene>
    <name evidence="2" type="ORF">BOTCAL_0645g00010</name>
</gene>
<reference evidence="2 3" key="1">
    <citation type="submission" date="2017-11" db="EMBL/GenBank/DDBJ databases">
        <title>Comparative genomics of Botrytis spp.</title>
        <authorList>
            <person name="Valero-Jimenez C.A."/>
            <person name="Tapia P."/>
            <person name="Veloso J."/>
            <person name="Silva-Moreno E."/>
            <person name="Staats M."/>
            <person name="Valdes J.H."/>
            <person name="Van Kan J.A.L."/>
        </authorList>
    </citation>
    <scope>NUCLEOTIDE SEQUENCE [LARGE SCALE GENOMIC DNA]</scope>
    <source>
        <strain evidence="2 3">MUCL2830</strain>
    </source>
</reference>
<evidence type="ECO:0000313" key="3">
    <source>
        <dbReference type="Proteomes" id="UP000297299"/>
    </source>
</evidence>
<dbReference type="AlphaFoldDB" id="A0A4Y8CI15"/>
<evidence type="ECO:0000256" key="1">
    <source>
        <dbReference type="SAM" id="MobiDB-lite"/>
    </source>
</evidence>
<feature type="region of interest" description="Disordered" evidence="1">
    <location>
        <begin position="77"/>
        <end position="144"/>
    </location>
</feature>
<feature type="compositionally biased region" description="Acidic residues" evidence="1">
    <location>
        <begin position="276"/>
        <end position="285"/>
    </location>
</feature>
<comment type="caution">
    <text evidence="2">The sequence shown here is derived from an EMBL/GenBank/DDBJ whole genome shotgun (WGS) entry which is preliminary data.</text>
</comment>
<organism evidence="2 3">
    <name type="scientific">Botryotinia calthae</name>
    <dbReference type="NCBI Taxonomy" id="38488"/>
    <lineage>
        <taxon>Eukaryota</taxon>
        <taxon>Fungi</taxon>
        <taxon>Dikarya</taxon>
        <taxon>Ascomycota</taxon>
        <taxon>Pezizomycotina</taxon>
        <taxon>Leotiomycetes</taxon>
        <taxon>Helotiales</taxon>
        <taxon>Sclerotiniaceae</taxon>
        <taxon>Botryotinia</taxon>
    </lineage>
</organism>
<dbReference type="Proteomes" id="UP000297299">
    <property type="component" value="Unassembled WGS sequence"/>
</dbReference>
<proteinExistence type="predicted"/>
<name>A0A4Y8CI15_9HELO</name>
<accession>A0A4Y8CI15</accession>
<keyword evidence="3" id="KW-1185">Reference proteome</keyword>
<feature type="compositionally biased region" description="Polar residues" evidence="1">
    <location>
        <begin position="126"/>
        <end position="136"/>
    </location>
</feature>
<dbReference type="OrthoDB" id="3506412at2759"/>